<dbReference type="InterPro" id="IPR008587">
    <property type="entry name" value="FPP_plant"/>
</dbReference>
<dbReference type="AlphaFoldDB" id="A0AAD3S8E1"/>
<organism evidence="5 6">
    <name type="scientific">Nepenthes gracilis</name>
    <name type="common">Slender pitcher plant</name>
    <dbReference type="NCBI Taxonomy" id="150966"/>
    <lineage>
        <taxon>Eukaryota</taxon>
        <taxon>Viridiplantae</taxon>
        <taxon>Streptophyta</taxon>
        <taxon>Embryophyta</taxon>
        <taxon>Tracheophyta</taxon>
        <taxon>Spermatophyta</taxon>
        <taxon>Magnoliopsida</taxon>
        <taxon>eudicotyledons</taxon>
        <taxon>Gunneridae</taxon>
        <taxon>Pentapetalae</taxon>
        <taxon>Caryophyllales</taxon>
        <taxon>Nepenthaceae</taxon>
        <taxon>Nepenthes</taxon>
    </lineage>
</organism>
<feature type="compositionally biased region" description="Basic and acidic residues" evidence="4">
    <location>
        <begin position="746"/>
        <end position="759"/>
    </location>
</feature>
<gene>
    <name evidence="5" type="ORF">Nepgr_008250</name>
</gene>
<evidence type="ECO:0000256" key="2">
    <source>
        <dbReference type="ARBA" id="ARBA00023054"/>
    </source>
</evidence>
<sequence length="932" mass="104797">MTDHKSWLWSRKSSEKSIAVTEKVEFASKGNEEEMHMLLAEKAELERELQHLSDKLSSALSESNVKDDLAKKHAKTAQEALAGWEKAEAKAQSLKQELNESVRHRVESEDRASHLDAAVKECMQQLRFVREEQEQRIHDAITTVSREFEKTRLTLEEKLAECSIKIAKLGAENTQLSKVLLLKEQMIEDLNQQRTKADADFSALLARLKSVEKDNTSLKYEVRVLEKELDIRNEEKEFNRRAADEAHRQYLENVKKIAKLESECQRLRILVRKRLPGPAALLKMKNEVQILEKGPSDSRRKMLNANLINPRQDYVVDDYPESPSKKIDILTERLCILEEENNALKEALYKKANELQISRNIYSQSASRLSQIEAHIEESSKGSATMELARNRATSHDLSLASMSDIGSEAGSWACALISELEHFRGGKQKGGLSCKSVGVSDISLMDDFVEMEKLALVCVDKPTENHSPEATGRENSSREKSFMELWPNLRRSISRLVEIIEGINLFTTDGGSFAYKSLGNLTGYTVRVFNFMHACSDMLDGKADFETFIQGLTSIFEWTINSLRSEGDLDDAGLMSQFFEADKSPGLKGQAAHFPLSVGSDLHGAVQKADLRCDMSEEIKRLKDELVKMESVRKELENRLQSTTEDRKSLLNQLQKSEENISSLQYELEGLKNSKRMIEDQIENHRLTIKDLNLQLLAIRTELNEAHQKCLSQEAELKNKGNLCEELQAKSLELQLQLESVTNSDGKKHSDEEEKQLDTEQEISAASEKLAQCQETILNLGKQLKALASPRNAVLFDKVLSSPTNSVATITNAVPENKKIDRRASLLDQMLAEDDVVAELLESPKTKEMICDADANKSPKDGNSDSGPKFKGLVENGKEMLGTGGQKKNDVAAAVGSLAIVPSKKKSGGLFQRLLWRKKRVNNKMPPLPFV</sequence>
<name>A0AAD3S8E1_NEPGR</name>
<dbReference type="Proteomes" id="UP001279734">
    <property type="component" value="Unassembled WGS sequence"/>
</dbReference>
<keyword evidence="6" id="KW-1185">Reference proteome</keyword>
<feature type="coiled-coil region" evidence="3">
    <location>
        <begin position="28"/>
        <end position="104"/>
    </location>
</feature>
<reference evidence="5" key="1">
    <citation type="submission" date="2023-05" db="EMBL/GenBank/DDBJ databases">
        <title>Nepenthes gracilis genome sequencing.</title>
        <authorList>
            <person name="Fukushima K."/>
        </authorList>
    </citation>
    <scope>NUCLEOTIDE SEQUENCE</scope>
    <source>
        <strain evidence="5">SING2019-196</strain>
    </source>
</reference>
<evidence type="ECO:0000313" key="6">
    <source>
        <dbReference type="Proteomes" id="UP001279734"/>
    </source>
</evidence>
<evidence type="ECO:0000313" key="5">
    <source>
        <dbReference type="EMBL" id="GMH06410.1"/>
    </source>
</evidence>
<evidence type="ECO:0000256" key="3">
    <source>
        <dbReference type="SAM" id="Coils"/>
    </source>
</evidence>
<dbReference type="PANTHER" id="PTHR31580">
    <property type="entry name" value="FILAMENT-LIKE PLANT PROTEIN 4"/>
    <property type="match status" value="1"/>
</dbReference>
<feature type="region of interest" description="Disordered" evidence="4">
    <location>
        <begin position="851"/>
        <end position="886"/>
    </location>
</feature>
<evidence type="ECO:0008006" key="7">
    <source>
        <dbReference type="Google" id="ProtNLM"/>
    </source>
</evidence>
<evidence type="ECO:0000256" key="4">
    <source>
        <dbReference type="SAM" id="MobiDB-lite"/>
    </source>
</evidence>
<accession>A0AAD3S8E1</accession>
<evidence type="ECO:0000256" key="1">
    <source>
        <dbReference type="ARBA" id="ARBA00005921"/>
    </source>
</evidence>
<comment type="similarity">
    <text evidence="1">Belongs to the FPP family.</text>
</comment>
<dbReference type="PANTHER" id="PTHR31580:SF22">
    <property type="entry name" value="FILAMENT-LIKE PLANT PROTEIN 7"/>
    <property type="match status" value="1"/>
</dbReference>
<keyword evidence="2 3" id="KW-0175">Coiled coil</keyword>
<feature type="compositionally biased region" description="Basic and acidic residues" evidence="4">
    <location>
        <begin position="851"/>
        <end position="864"/>
    </location>
</feature>
<dbReference type="Pfam" id="PF05911">
    <property type="entry name" value="FPP"/>
    <property type="match status" value="1"/>
</dbReference>
<proteinExistence type="inferred from homology"/>
<protein>
    <recommendedName>
        <fullName evidence="7">Filament-like plant protein 7</fullName>
    </recommendedName>
</protein>
<comment type="caution">
    <text evidence="5">The sequence shown here is derived from an EMBL/GenBank/DDBJ whole genome shotgun (WGS) entry which is preliminary data.</text>
</comment>
<feature type="region of interest" description="Disordered" evidence="4">
    <location>
        <begin position="742"/>
        <end position="764"/>
    </location>
</feature>
<dbReference type="EMBL" id="BSYO01000006">
    <property type="protein sequence ID" value="GMH06410.1"/>
    <property type="molecule type" value="Genomic_DNA"/>
</dbReference>